<dbReference type="PANTHER" id="PTHR33390">
    <property type="entry name" value="STRESS UP-REGULATED NOD 19 PROTEIN"/>
    <property type="match status" value="1"/>
</dbReference>
<keyword evidence="3" id="KW-1185">Reference proteome</keyword>
<keyword evidence="1" id="KW-0472">Membrane</keyword>
<name>A0A6D2JUE0_9BRAS</name>
<evidence type="ECO:0000313" key="2">
    <source>
        <dbReference type="EMBL" id="CAA7042937.1"/>
    </source>
</evidence>
<proteinExistence type="predicted"/>
<accession>A0A6D2JUE0</accession>
<keyword evidence="1" id="KW-0812">Transmembrane</keyword>
<dbReference type="PANTHER" id="PTHR33390:SF1">
    <property type="entry name" value="STRESS UP-REGULATED NOD 19 PROTEIN"/>
    <property type="match status" value="1"/>
</dbReference>
<dbReference type="InterPro" id="IPR011692">
    <property type="entry name" value="Stress_up-reg_Nod19"/>
</dbReference>
<dbReference type="Proteomes" id="UP000467841">
    <property type="component" value="Unassembled WGS sequence"/>
</dbReference>
<dbReference type="EMBL" id="CACVBM020001274">
    <property type="protein sequence ID" value="CAA7042937.1"/>
    <property type="molecule type" value="Genomic_DNA"/>
</dbReference>
<sequence length="135" mass="14712">MDTETFDQESEGICTSIPKYGNGVEPGNEAGYIVGMTSCYPEKPVKVSYGETLTLEFNFSNAVGHTGVMGLFHFFVTQQLPQPEISLPALFQAQAKSVSFLTFLAVMVVVSVVVLTAAVVYRRQNREDGYQSLSG</sequence>
<feature type="transmembrane region" description="Helical" evidence="1">
    <location>
        <begin position="100"/>
        <end position="121"/>
    </location>
</feature>
<evidence type="ECO:0000313" key="3">
    <source>
        <dbReference type="Proteomes" id="UP000467841"/>
    </source>
</evidence>
<keyword evidence="1" id="KW-1133">Transmembrane helix</keyword>
<organism evidence="2 3">
    <name type="scientific">Microthlaspi erraticum</name>
    <dbReference type="NCBI Taxonomy" id="1685480"/>
    <lineage>
        <taxon>Eukaryota</taxon>
        <taxon>Viridiplantae</taxon>
        <taxon>Streptophyta</taxon>
        <taxon>Embryophyta</taxon>
        <taxon>Tracheophyta</taxon>
        <taxon>Spermatophyta</taxon>
        <taxon>Magnoliopsida</taxon>
        <taxon>eudicotyledons</taxon>
        <taxon>Gunneridae</taxon>
        <taxon>Pentapetalae</taxon>
        <taxon>rosids</taxon>
        <taxon>malvids</taxon>
        <taxon>Brassicales</taxon>
        <taxon>Brassicaceae</taxon>
        <taxon>Coluteocarpeae</taxon>
        <taxon>Microthlaspi</taxon>
    </lineage>
</organism>
<dbReference type="OrthoDB" id="1412409at2759"/>
<reference evidence="2" key="1">
    <citation type="submission" date="2020-01" db="EMBL/GenBank/DDBJ databases">
        <authorList>
            <person name="Mishra B."/>
        </authorList>
    </citation>
    <scope>NUCLEOTIDE SEQUENCE [LARGE SCALE GENOMIC DNA]</scope>
</reference>
<comment type="caution">
    <text evidence="2">The sequence shown here is derived from an EMBL/GenBank/DDBJ whole genome shotgun (WGS) entry which is preliminary data.</text>
</comment>
<dbReference type="Pfam" id="PF07712">
    <property type="entry name" value="SURNod19"/>
    <property type="match status" value="1"/>
</dbReference>
<gene>
    <name evidence="2" type="ORF">MERR_LOCUS30172</name>
</gene>
<dbReference type="AlphaFoldDB" id="A0A6D2JUE0"/>
<evidence type="ECO:0000256" key="1">
    <source>
        <dbReference type="SAM" id="Phobius"/>
    </source>
</evidence>
<protein>
    <submittedName>
        <fullName evidence="2">Uncharacterized protein</fullName>
    </submittedName>
</protein>